<sequence length="298" mass="32725">MAASSWFLLPPELIEHQIAQIDLLMAMYPEEEVSMENLSQDALGVLKASIENNTLSKRNTLNTSTITLLLSLEISENTTLQLDINVPFTHESEAPPEEAPHAKIRIRQPPWLNRAATSQLNAQVSETEDLFTAIDDIKQAASDLLQSQAALAAQSNIASKSAAGPLVRAWFYFPSISTRSKRDDFIINAPAYALTGFLFAGKPGLLCLEGTSSNIDAYMKFIKTESWGDIPSHHKKVSERLREEGGAEGVQRVFADMREITDEVGERRGARANRGDMGAVEGWLGERGLGEALGRVLM</sequence>
<reference evidence="2" key="1">
    <citation type="journal article" date="2020" name="Stud. Mycol.">
        <title>101 Dothideomycetes genomes: a test case for predicting lifestyles and emergence of pathogens.</title>
        <authorList>
            <person name="Haridas S."/>
            <person name="Albert R."/>
            <person name="Binder M."/>
            <person name="Bloem J."/>
            <person name="Labutti K."/>
            <person name="Salamov A."/>
            <person name="Andreopoulos B."/>
            <person name="Baker S."/>
            <person name="Barry K."/>
            <person name="Bills G."/>
            <person name="Bluhm B."/>
            <person name="Cannon C."/>
            <person name="Castanera R."/>
            <person name="Culley D."/>
            <person name="Daum C."/>
            <person name="Ezra D."/>
            <person name="Gonzalez J."/>
            <person name="Henrissat B."/>
            <person name="Kuo A."/>
            <person name="Liang C."/>
            <person name="Lipzen A."/>
            <person name="Lutzoni F."/>
            <person name="Magnuson J."/>
            <person name="Mondo S."/>
            <person name="Nolan M."/>
            <person name="Ohm R."/>
            <person name="Pangilinan J."/>
            <person name="Park H.-J."/>
            <person name="Ramirez L."/>
            <person name="Alfaro M."/>
            <person name="Sun H."/>
            <person name="Tritt A."/>
            <person name="Yoshinaga Y."/>
            <person name="Zwiers L.-H."/>
            <person name="Turgeon B."/>
            <person name="Goodwin S."/>
            <person name="Spatafora J."/>
            <person name="Crous P."/>
            <person name="Grigoriev I."/>
        </authorList>
    </citation>
    <scope>NUCLEOTIDE SEQUENCE</scope>
    <source>
        <strain evidence="2">CBS 690.94</strain>
    </source>
</reference>
<dbReference type="InterPro" id="IPR010541">
    <property type="entry name" value="Prp3_C"/>
</dbReference>
<dbReference type="PIRSF" id="PIRSF038021">
    <property type="entry name" value="UCP038021_RWDD2"/>
    <property type="match status" value="1"/>
</dbReference>
<accession>A0A9P4P8Y6</accession>
<dbReference type="Proteomes" id="UP000799764">
    <property type="component" value="Unassembled WGS sequence"/>
</dbReference>
<dbReference type="EMBL" id="MU001509">
    <property type="protein sequence ID" value="KAF2439487.1"/>
    <property type="molecule type" value="Genomic_DNA"/>
</dbReference>
<dbReference type="Pfam" id="PF06544">
    <property type="entry name" value="Prp3_C"/>
    <property type="match status" value="1"/>
</dbReference>
<feature type="domain" description="Small nuclear ribonucleoprotein Prp3 C-terminal" evidence="1">
    <location>
        <begin position="169"/>
        <end position="240"/>
    </location>
</feature>
<evidence type="ECO:0000313" key="2">
    <source>
        <dbReference type="EMBL" id="KAF2439487.1"/>
    </source>
</evidence>
<dbReference type="InterPro" id="IPR017359">
    <property type="entry name" value="Phi-like"/>
</dbReference>
<dbReference type="InterPro" id="IPR059181">
    <property type="entry name" value="RWDD2A-B_C"/>
</dbReference>
<dbReference type="AlphaFoldDB" id="A0A9P4P8Y6"/>
<comment type="caution">
    <text evidence="2">The sequence shown here is derived from an EMBL/GenBank/DDBJ whole genome shotgun (WGS) entry which is preliminary data.</text>
</comment>
<dbReference type="CDD" id="cd24163">
    <property type="entry name" value="RWDD2_C"/>
    <property type="match status" value="1"/>
</dbReference>
<dbReference type="OrthoDB" id="432412at2759"/>
<dbReference type="SUPFAM" id="SSF54495">
    <property type="entry name" value="UBC-like"/>
    <property type="match status" value="1"/>
</dbReference>
<name>A0A9P4P8Y6_9PLEO</name>
<protein>
    <recommendedName>
        <fullName evidence="1">Small nuclear ribonucleoprotein Prp3 C-terminal domain-containing protein</fullName>
    </recommendedName>
</protein>
<keyword evidence="3" id="KW-1185">Reference proteome</keyword>
<evidence type="ECO:0000259" key="1">
    <source>
        <dbReference type="Pfam" id="PF06544"/>
    </source>
</evidence>
<dbReference type="PANTHER" id="PTHR15955:SF10">
    <property type="entry name" value="DUF1115 DOMAIN PROTEIN (AFU_ORTHOLOGUE AFUA_5G14750)"/>
    <property type="match status" value="1"/>
</dbReference>
<dbReference type="PANTHER" id="PTHR15955">
    <property type="entry name" value="RWD DOMAIN CONTAINING PROTEIN 2"/>
    <property type="match status" value="1"/>
</dbReference>
<proteinExistence type="predicted"/>
<gene>
    <name evidence="2" type="ORF">P171DRAFT_422057</name>
</gene>
<dbReference type="InterPro" id="IPR016135">
    <property type="entry name" value="UBQ-conjugating_enzyme/RWD"/>
</dbReference>
<dbReference type="Gene3D" id="3.10.110.10">
    <property type="entry name" value="Ubiquitin Conjugating Enzyme"/>
    <property type="match status" value="1"/>
</dbReference>
<organism evidence="2 3">
    <name type="scientific">Karstenula rhodostoma CBS 690.94</name>
    <dbReference type="NCBI Taxonomy" id="1392251"/>
    <lineage>
        <taxon>Eukaryota</taxon>
        <taxon>Fungi</taxon>
        <taxon>Dikarya</taxon>
        <taxon>Ascomycota</taxon>
        <taxon>Pezizomycotina</taxon>
        <taxon>Dothideomycetes</taxon>
        <taxon>Pleosporomycetidae</taxon>
        <taxon>Pleosporales</taxon>
        <taxon>Massarineae</taxon>
        <taxon>Didymosphaeriaceae</taxon>
        <taxon>Karstenula</taxon>
    </lineage>
</organism>
<evidence type="ECO:0000313" key="3">
    <source>
        <dbReference type="Proteomes" id="UP000799764"/>
    </source>
</evidence>